<keyword evidence="9 17" id="KW-0573">Peptidoglycan synthesis</keyword>
<sequence length="292" mass="31208">MHLSFVQAVIMGIVQGASEFLPISSSAHLRLVPAVLGFQDPGAGFTAVIQIGTVAAVLLYFWQDLVAAFKGWCGSLGDAERRNTVEARTGWAVFVGTLPVVIVGVLLRHQIKSDSLRSLYVVAGSMIGMGLVMGASEWFGAERRELSEVRASDGLLPGVLQCLALIPGMSRSGSTITGAFFMGFDRAAATRLSFLMSVPSVLGAGVYELWDARRELSQVGVGATLVSTILSLLVGLWAIKFLITWITRHGVGLFVVYRLALGGLLFLLLAQGVLRPMSGERGDTAPVERTQR</sequence>
<evidence type="ECO:0000256" key="13">
    <source>
        <dbReference type="ARBA" id="ARBA00023316"/>
    </source>
</evidence>
<comment type="catalytic activity">
    <reaction evidence="16 17">
        <text>di-trans,octa-cis-undecaprenyl diphosphate + H2O = di-trans,octa-cis-undecaprenyl phosphate + phosphate + H(+)</text>
        <dbReference type="Rhea" id="RHEA:28094"/>
        <dbReference type="ChEBI" id="CHEBI:15377"/>
        <dbReference type="ChEBI" id="CHEBI:15378"/>
        <dbReference type="ChEBI" id="CHEBI:43474"/>
        <dbReference type="ChEBI" id="CHEBI:58405"/>
        <dbReference type="ChEBI" id="CHEBI:60392"/>
        <dbReference type="EC" id="3.6.1.27"/>
    </reaction>
</comment>
<keyword evidence="6 17" id="KW-0812">Transmembrane</keyword>
<dbReference type="InterPro" id="IPR003824">
    <property type="entry name" value="UppP"/>
</dbReference>
<dbReference type="PANTHER" id="PTHR30622">
    <property type="entry name" value="UNDECAPRENYL-DIPHOSPHATASE"/>
    <property type="match status" value="1"/>
</dbReference>
<keyword evidence="8 17" id="KW-0133">Cell shape</keyword>
<evidence type="ECO:0000256" key="15">
    <source>
        <dbReference type="ARBA" id="ARBA00032932"/>
    </source>
</evidence>
<keyword evidence="7 17" id="KW-0378">Hydrolase</keyword>
<dbReference type="GO" id="GO:0009252">
    <property type="term" value="P:peptidoglycan biosynthetic process"/>
    <property type="evidence" value="ECO:0007669"/>
    <property type="project" value="UniProtKB-KW"/>
</dbReference>
<accession>A0A931LWM7</accession>
<keyword evidence="10 17" id="KW-1133">Transmembrane helix</keyword>
<evidence type="ECO:0000256" key="17">
    <source>
        <dbReference type="HAMAP-Rule" id="MF_01006"/>
    </source>
</evidence>
<feature type="transmembrane region" description="Helical" evidence="17">
    <location>
        <begin position="216"/>
        <end position="239"/>
    </location>
</feature>
<dbReference type="EC" id="3.6.1.27" evidence="3 17"/>
<feature type="transmembrane region" description="Helical" evidence="17">
    <location>
        <begin position="192"/>
        <end position="210"/>
    </location>
</feature>
<comment type="subcellular location">
    <subcellularLocation>
        <location evidence="1 17">Cell membrane</location>
        <topology evidence="1 17">Multi-pass membrane protein</topology>
    </subcellularLocation>
</comment>
<evidence type="ECO:0000256" key="9">
    <source>
        <dbReference type="ARBA" id="ARBA00022984"/>
    </source>
</evidence>
<keyword evidence="5 17" id="KW-1003">Cell membrane</keyword>
<dbReference type="Proteomes" id="UP000727962">
    <property type="component" value="Unassembled WGS sequence"/>
</dbReference>
<evidence type="ECO:0000256" key="7">
    <source>
        <dbReference type="ARBA" id="ARBA00022801"/>
    </source>
</evidence>
<evidence type="ECO:0000256" key="12">
    <source>
        <dbReference type="ARBA" id="ARBA00023251"/>
    </source>
</evidence>
<reference evidence="18" key="1">
    <citation type="submission" date="2020-07" db="EMBL/GenBank/DDBJ databases">
        <title>Huge and variable diversity of episymbiotic CPR bacteria and DPANN archaea in groundwater ecosystems.</title>
        <authorList>
            <person name="He C.Y."/>
            <person name="Keren R."/>
            <person name="Whittaker M."/>
            <person name="Farag I.F."/>
            <person name="Doudna J."/>
            <person name="Cate J.H.D."/>
            <person name="Banfield J.F."/>
        </authorList>
    </citation>
    <scope>NUCLEOTIDE SEQUENCE</scope>
    <source>
        <strain evidence="18">NC_groundwater_17_Pr7_B-0.1um_64_12</strain>
    </source>
</reference>
<evidence type="ECO:0000256" key="16">
    <source>
        <dbReference type="ARBA" id="ARBA00047594"/>
    </source>
</evidence>
<evidence type="ECO:0000313" key="19">
    <source>
        <dbReference type="Proteomes" id="UP000727962"/>
    </source>
</evidence>
<feature type="transmembrane region" description="Helical" evidence="17">
    <location>
        <begin position="251"/>
        <end position="274"/>
    </location>
</feature>
<keyword evidence="13 17" id="KW-0961">Cell wall biogenesis/degradation</keyword>
<feature type="transmembrane region" description="Helical" evidence="17">
    <location>
        <begin position="42"/>
        <end position="62"/>
    </location>
</feature>
<proteinExistence type="inferred from homology"/>
<protein>
    <recommendedName>
        <fullName evidence="4 17">Undecaprenyl-diphosphatase</fullName>
        <ecNumber evidence="3 17">3.6.1.27</ecNumber>
    </recommendedName>
    <alternativeName>
        <fullName evidence="15 17">Bacitracin resistance protein</fullName>
    </alternativeName>
    <alternativeName>
        <fullName evidence="14 17">Undecaprenyl pyrophosphate phosphatase</fullName>
    </alternativeName>
</protein>
<evidence type="ECO:0000256" key="6">
    <source>
        <dbReference type="ARBA" id="ARBA00022692"/>
    </source>
</evidence>
<dbReference type="NCBIfam" id="TIGR00753">
    <property type="entry name" value="undec_PP_bacA"/>
    <property type="match status" value="1"/>
</dbReference>
<evidence type="ECO:0000256" key="5">
    <source>
        <dbReference type="ARBA" id="ARBA00022475"/>
    </source>
</evidence>
<evidence type="ECO:0000256" key="3">
    <source>
        <dbReference type="ARBA" id="ARBA00012374"/>
    </source>
</evidence>
<evidence type="ECO:0000256" key="1">
    <source>
        <dbReference type="ARBA" id="ARBA00004651"/>
    </source>
</evidence>
<dbReference type="AlphaFoldDB" id="A0A931LWM7"/>
<keyword evidence="12 17" id="KW-0046">Antibiotic resistance</keyword>
<dbReference type="GO" id="GO:0071555">
    <property type="term" value="P:cell wall organization"/>
    <property type="evidence" value="ECO:0007669"/>
    <property type="project" value="UniProtKB-KW"/>
</dbReference>
<dbReference type="GO" id="GO:0050380">
    <property type="term" value="F:undecaprenyl-diphosphatase activity"/>
    <property type="evidence" value="ECO:0007669"/>
    <property type="project" value="UniProtKB-UniRule"/>
</dbReference>
<comment type="function">
    <text evidence="17">Catalyzes the dephosphorylation of undecaprenyl diphosphate (UPP). Confers resistance to bacitracin.</text>
</comment>
<evidence type="ECO:0000256" key="4">
    <source>
        <dbReference type="ARBA" id="ARBA00021581"/>
    </source>
</evidence>
<dbReference type="GO" id="GO:0008360">
    <property type="term" value="P:regulation of cell shape"/>
    <property type="evidence" value="ECO:0007669"/>
    <property type="project" value="UniProtKB-KW"/>
</dbReference>
<comment type="caution">
    <text evidence="18">The sequence shown here is derived from an EMBL/GenBank/DDBJ whole genome shotgun (WGS) entry which is preliminary data.</text>
</comment>
<evidence type="ECO:0000313" key="18">
    <source>
        <dbReference type="EMBL" id="MBI1757176.1"/>
    </source>
</evidence>
<organism evidence="18 19">
    <name type="scientific">Fimbriimonas ginsengisoli</name>
    <dbReference type="NCBI Taxonomy" id="1005039"/>
    <lineage>
        <taxon>Bacteria</taxon>
        <taxon>Bacillati</taxon>
        <taxon>Armatimonadota</taxon>
        <taxon>Fimbriimonadia</taxon>
        <taxon>Fimbriimonadales</taxon>
        <taxon>Fimbriimonadaceae</taxon>
        <taxon>Fimbriimonas</taxon>
    </lineage>
</organism>
<comment type="miscellaneous">
    <text evidence="17">Bacitracin is thought to be involved in the inhibition of peptidoglycan synthesis by sequestering undecaprenyl diphosphate, thereby reducing the pool of lipid carrier available.</text>
</comment>
<evidence type="ECO:0000256" key="8">
    <source>
        <dbReference type="ARBA" id="ARBA00022960"/>
    </source>
</evidence>
<name>A0A931LWM7_FIMGI</name>
<comment type="similarity">
    <text evidence="2 17">Belongs to the UppP family.</text>
</comment>
<dbReference type="PANTHER" id="PTHR30622:SF4">
    <property type="entry name" value="UNDECAPRENYL-DIPHOSPHATASE"/>
    <property type="match status" value="1"/>
</dbReference>
<evidence type="ECO:0000256" key="10">
    <source>
        <dbReference type="ARBA" id="ARBA00022989"/>
    </source>
</evidence>
<evidence type="ECO:0000256" key="11">
    <source>
        <dbReference type="ARBA" id="ARBA00023136"/>
    </source>
</evidence>
<dbReference type="Pfam" id="PF02673">
    <property type="entry name" value="BacA"/>
    <property type="match status" value="1"/>
</dbReference>
<dbReference type="EMBL" id="JACOSL010000056">
    <property type="protein sequence ID" value="MBI1757176.1"/>
    <property type="molecule type" value="Genomic_DNA"/>
</dbReference>
<evidence type="ECO:0000256" key="2">
    <source>
        <dbReference type="ARBA" id="ARBA00010621"/>
    </source>
</evidence>
<dbReference type="GO" id="GO:0005886">
    <property type="term" value="C:plasma membrane"/>
    <property type="evidence" value="ECO:0007669"/>
    <property type="project" value="UniProtKB-SubCell"/>
</dbReference>
<feature type="transmembrane region" description="Helical" evidence="17">
    <location>
        <begin position="119"/>
        <end position="140"/>
    </location>
</feature>
<dbReference type="HAMAP" id="MF_01006">
    <property type="entry name" value="Undec_diphosphatase"/>
    <property type="match status" value="1"/>
</dbReference>
<gene>
    <name evidence="17 18" type="primary">uppP</name>
    <name evidence="18" type="ORF">HYR64_08735</name>
</gene>
<feature type="transmembrane region" description="Helical" evidence="17">
    <location>
        <begin position="89"/>
        <end position="107"/>
    </location>
</feature>
<keyword evidence="11 17" id="KW-0472">Membrane</keyword>
<dbReference type="GO" id="GO:0046677">
    <property type="term" value="P:response to antibiotic"/>
    <property type="evidence" value="ECO:0007669"/>
    <property type="project" value="UniProtKB-UniRule"/>
</dbReference>
<evidence type="ECO:0000256" key="14">
    <source>
        <dbReference type="ARBA" id="ARBA00032707"/>
    </source>
</evidence>